<dbReference type="Gene3D" id="3.30.460.10">
    <property type="entry name" value="Beta Polymerase, domain 2"/>
    <property type="match status" value="1"/>
</dbReference>
<keyword evidence="1" id="KW-0175">Coiled coil</keyword>
<organism evidence="3 4">
    <name type="scientific">Heterodera trifolii</name>
    <dbReference type="NCBI Taxonomy" id="157864"/>
    <lineage>
        <taxon>Eukaryota</taxon>
        <taxon>Metazoa</taxon>
        <taxon>Ecdysozoa</taxon>
        <taxon>Nematoda</taxon>
        <taxon>Chromadorea</taxon>
        <taxon>Rhabditida</taxon>
        <taxon>Tylenchina</taxon>
        <taxon>Tylenchomorpha</taxon>
        <taxon>Tylenchoidea</taxon>
        <taxon>Heteroderidae</taxon>
        <taxon>Heteroderinae</taxon>
        <taxon>Heterodera</taxon>
    </lineage>
</organism>
<dbReference type="EMBL" id="JBICBT010000799">
    <property type="protein sequence ID" value="KAL3100191.1"/>
    <property type="molecule type" value="Genomic_DNA"/>
</dbReference>
<dbReference type="AlphaFoldDB" id="A0ABD2KBF1"/>
<feature type="domain" description="Polymerase nucleotidyl transferase" evidence="2">
    <location>
        <begin position="950"/>
        <end position="996"/>
    </location>
</feature>
<evidence type="ECO:0000313" key="3">
    <source>
        <dbReference type="EMBL" id="KAL3100191.1"/>
    </source>
</evidence>
<evidence type="ECO:0000259" key="2">
    <source>
        <dbReference type="Pfam" id="PF01909"/>
    </source>
</evidence>
<evidence type="ECO:0000313" key="4">
    <source>
        <dbReference type="Proteomes" id="UP001620626"/>
    </source>
</evidence>
<dbReference type="InterPro" id="IPR043519">
    <property type="entry name" value="NT_sf"/>
</dbReference>
<name>A0ABD2KBF1_9BILA</name>
<dbReference type="SUPFAM" id="SSF81301">
    <property type="entry name" value="Nucleotidyltransferase"/>
    <property type="match status" value="1"/>
</dbReference>
<protein>
    <recommendedName>
        <fullName evidence="2">Polymerase nucleotidyl transferase domain-containing protein</fullName>
    </recommendedName>
</protein>
<dbReference type="Proteomes" id="UP001620626">
    <property type="component" value="Unassembled WGS sequence"/>
</dbReference>
<feature type="coiled-coil region" evidence="1">
    <location>
        <begin position="324"/>
        <end position="351"/>
    </location>
</feature>
<dbReference type="Pfam" id="PF01909">
    <property type="entry name" value="NTP_transf_2"/>
    <property type="match status" value="1"/>
</dbReference>
<proteinExistence type="predicted"/>
<sequence>MSKKAAKFVAKATEIWELEFWAIALIQIAAKNSEALVMLYDAFYVLSLMLTLGKNGQEITKMPTERSPRSAEGLLTDCERTIRAQFYEEHTTNMLRFYDGTLAHNRANSFSNFLAKCQLDGCGNKFRVRIFYANGEKIANDHYDKLVTKYPKLKQMLRIGSFKENEHHLSASADNGGKRERLDNRLAELEILMNGAMEAIPMEGIDQNEHRLLTDLFEKKNELFGEKIATKYSKNAFAREKHLQFLFNLHENAIDKLMEGKHAFTERLKEGAQLSEFDKQLMRSYEAIMVDGMAMSGESAKKQIGINALYFHHKTIIFGLIREIEEDKKKLEKFDNELAKLKVKVAELKLNSLPSDDDEKRRLICWMKMSLKWFMGTVAEKKERAPTGLMSKLRMEFEDLDENDCKDTHYMQLYFDVVLSSANYALAVNSFSVIQLLDHSPQFVQFVNENCIQFGAIGANENSSLDEEEIFNLYITYFETNDVEKMHKYEAIIGLKFLLNNVRLIEADFIPKLKKEGDEKAQKMAKFRAEMLAMLKMFDFCMESVDQLIRMSCPLIEYKALFSKFYLKSAAAPLAEWQPPFDCLTKSLGQILSDFRNSVAIQHFQFMEMALNKDRKGKLARILREKEDTFMRLENLIGEEMFKYLWDKSENRQKLFNQKFFDDKKRLFAHYHNAMANPCEKRRATERVMADLAMFSDYLWGIRRMTTSIKLRKEIEQQIEHFWLLLRIAYDGFSMLKRGDIEQQKLSQMSFIQANIISEFCDELKLKELFAAFFRSPCVEKVFMLEQASIIFEIKQRLEAIEQLEKVGGKVDKTTKSEEKAKLIGKVEEILDKSVRMGESHGKLANLLKDTLNYYDGISPIFYRTEIDEKQLKWHILTKYLALFSVLNGSENEKSGNKQINGKALEKLKTFLDKFIGQKLLASQSSAAEVDSKEELDGQTMNVLHSVRSIVDEWSNKRGARLLLTGSHLLGTNTFGSDIDLICVVPGKRIKQSDFFGDEQTECTANKCSRDQLKTEEAQSKPMALYCILCQVLLCGGRYGKRSFIMEENDRLLANLRKMEIA</sequence>
<comment type="caution">
    <text evidence="3">The sequence shown here is derived from an EMBL/GenBank/DDBJ whole genome shotgun (WGS) entry which is preliminary data.</text>
</comment>
<keyword evidence="4" id="KW-1185">Reference proteome</keyword>
<reference evidence="3 4" key="1">
    <citation type="submission" date="2024-10" db="EMBL/GenBank/DDBJ databases">
        <authorList>
            <person name="Kim D."/>
        </authorList>
    </citation>
    <scope>NUCLEOTIDE SEQUENCE [LARGE SCALE GENOMIC DNA]</scope>
    <source>
        <strain evidence="3">BH-2024</strain>
    </source>
</reference>
<gene>
    <name evidence="3" type="ORF">niasHT_029921</name>
</gene>
<dbReference type="InterPro" id="IPR002934">
    <property type="entry name" value="Polymerase_NTP_transf_dom"/>
</dbReference>
<accession>A0ABD2KBF1</accession>
<evidence type="ECO:0000256" key="1">
    <source>
        <dbReference type="SAM" id="Coils"/>
    </source>
</evidence>